<keyword evidence="5" id="KW-0966">Cell projection</keyword>
<keyword evidence="10" id="KW-1185">Reference proteome</keyword>
<dbReference type="EMBL" id="CAJNOI010000050">
    <property type="protein sequence ID" value="CAF0944923.1"/>
    <property type="molecule type" value="Genomic_DNA"/>
</dbReference>
<keyword evidence="3" id="KW-0963">Cytoplasm</keyword>
<evidence type="ECO:0000256" key="5">
    <source>
        <dbReference type="ARBA" id="ARBA00023273"/>
    </source>
</evidence>
<keyword evidence="4" id="KW-0206">Cytoskeleton</keyword>
<evidence type="ECO:0000256" key="1">
    <source>
        <dbReference type="ARBA" id="ARBA00004138"/>
    </source>
</evidence>
<dbReference type="InterPro" id="IPR026507">
    <property type="entry name" value="PIRC1/2"/>
</dbReference>
<reference evidence="9" key="1">
    <citation type="submission" date="2021-02" db="EMBL/GenBank/DDBJ databases">
        <authorList>
            <person name="Nowell W R."/>
        </authorList>
    </citation>
    <scope>NUCLEOTIDE SEQUENCE</scope>
</reference>
<gene>
    <name evidence="8" type="ORF">BJG266_LOCUS12873</name>
    <name evidence="9" type="ORF">QVE165_LOCUS24716</name>
</gene>
<evidence type="ECO:0000256" key="6">
    <source>
        <dbReference type="ARBA" id="ARBA00038014"/>
    </source>
</evidence>
<name>A0A814V2D3_9BILA</name>
<evidence type="ECO:0000256" key="2">
    <source>
        <dbReference type="ARBA" id="ARBA00004245"/>
    </source>
</evidence>
<dbReference type="GO" id="GO:0005879">
    <property type="term" value="C:axonemal microtubule"/>
    <property type="evidence" value="ECO:0007669"/>
    <property type="project" value="InterPro"/>
</dbReference>
<comment type="caution">
    <text evidence="9">The sequence shown here is derived from an EMBL/GenBank/DDBJ whole genome shotgun (WGS) entry which is preliminary data.</text>
</comment>
<evidence type="ECO:0000313" key="8">
    <source>
        <dbReference type="EMBL" id="CAF0944923.1"/>
    </source>
</evidence>
<evidence type="ECO:0000313" key="10">
    <source>
        <dbReference type="Proteomes" id="UP000663832"/>
    </source>
</evidence>
<dbReference type="Proteomes" id="UP000663832">
    <property type="component" value="Unassembled WGS sequence"/>
</dbReference>
<evidence type="ECO:0000256" key="4">
    <source>
        <dbReference type="ARBA" id="ARBA00023212"/>
    </source>
</evidence>
<dbReference type="EMBL" id="CAJNOM010000175">
    <property type="protein sequence ID" value="CAF1181641.1"/>
    <property type="molecule type" value="Genomic_DNA"/>
</dbReference>
<feature type="region of interest" description="Disordered" evidence="7">
    <location>
        <begin position="1"/>
        <end position="20"/>
    </location>
</feature>
<dbReference type="GO" id="GO:0035082">
    <property type="term" value="P:axoneme assembly"/>
    <property type="evidence" value="ECO:0007669"/>
    <property type="project" value="InterPro"/>
</dbReference>
<evidence type="ECO:0000256" key="7">
    <source>
        <dbReference type="SAM" id="MobiDB-lite"/>
    </source>
</evidence>
<comment type="subcellular location">
    <subcellularLocation>
        <location evidence="1">Cell projection</location>
        <location evidence="1">Cilium</location>
    </subcellularLocation>
    <subcellularLocation>
        <location evidence="2">Cytoplasm</location>
        <location evidence="2">Cytoskeleton</location>
    </subcellularLocation>
</comment>
<organism evidence="9 10">
    <name type="scientific">Adineta steineri</name>
    <dbReference type="NCBI Taxonomy" id="433720"/>
    <lineage>
        <taxon>Eukaryota</taxon>
        <taxon>Metazoa</taxon>
        <taxon>Spiralia</taxon>
        <taxon>Gnathifera</taxon>
        <taxon>Rotifera</taxon>
        <taxon>Eurotatoria</taxon>
        <taxon>Bdelloidea</taxon>
        <taxon>Adinetida</taxon>
        <taxon>Adinetidae</taxon>
        <taxon>Adineta</taxon>
    </lineage>
</organism>
<dbReference type="PANTHER" id="PTHR20899:SF1">
    <property type="entry name" value="PIERCER OF MICROTUBULE WALL 1 PROTEIN"/>
    <property type="match status" value="1"/>
</dbReference>
<proteinExistence type="inferred from homology"/>
<evidence type="ECO:0000313" key="9">
    <source>
        <dbReference type="EMBL" id="CAF1181641.1"/>
    </source>
</evidence>
<feature type="compositionally biased region" description="Low complexity" evidence="7">
    <location>
        <begin position="1"/>
        <end position="18"/>
    </location>
</feature>
<evidence type="ECO:0000256" key="3">
    <source>
        <dbReference type="ARBA" id="ARBA00022490"/>
    </source>
</evidence>
<sequence length="157" mass="17900">MSSTNFNSGSYNDNNYNNQQCIPPARYTEVDQNGEVVYQSDSIPVDLVSTYLQPRDTVAQRNAATSGDKTSDQYRTFNIPDKFDNPDWWQGYTKKEPNPLYRTTAQDYGAEKPNIHTMPTVYRTQSSAFTEHLGKCGVYRYQGLNTAVDKGRFIDKP</sequence>
<dbReference type="OrthoDB" id="546383at2759"/>
<dbReference type="Pfam" id="PF14892">
    <property type="entry name" value="PIRC1_2"/>
    <property type="match status" value="1"/>
</dbReference>
<comment type="similarity">
    <text evidence="6">Belongs to the PIERCE1 family.</text>
</comment>
<protein>
    <submittedName>
        <fullName evidence="9">Uncharacterized protein</fullName>
    </submittedName>
</protein>
<accession>A0A814V2D3</accession>
<dbReference type="AlphaFoldDB" id="A0A814V2D3"/>
<dbReference type="PANTHER" id="PTHR20899">
    <property type="entry name" value="PIERCE HOMOLOG"/>
    <property type="match status" value="1"/>
</dbReference>
<dbReference type="Proteomes" id="UP000663877">
    <property type="component" value="Unassembled WGS sequence"/>
</dbReference>